<gene>
    <name evidence="12" type="ORF">BC781_1011069</name>
</gene>
<dbReference type="PANTHER" id="PTHR43690">
    <property type="entry name" value="NARDILYSIN"/>
    <property type="match status" value="1"/>
</dbReference>
<evidence type="ECO:0000256" key="8">
    <source>
        <dbReference type="RuleBase" id="RU004447"/>
    </source>
</evidence>
<evidence type="ECO:0000313" key="13">
    <source>
        <dbReference type="Proteomes" id="UP000245535"/>
    </source>
</evidence>
<dbReference type="GO" id="GO:0006508">
    <property type="term" value="P:proteolysis"/>
    <property type="evidence" value="ECO:0007669"/>
    <property type="project" value="UniProtKB-KW"/>
</dbReference>
<dbReference type="Pfam" id="PF00675">
    <property type="entry name" value="Peptidase_M16"/>
    <property type="match status" value="1"/>
</dbReference>
<feature type="chain" id="PRO_5016388097" evidence="9">
    <location>
        <begin position="23"/>
        <end position="994"/>
    </location>
</feature>
<feature type="domain" description="Peptidase M16 N-terminal" evidence="10">
    <location>
        <begin position="72"/>
        <end position="114"/>
    </location>
</feature>
<name>A0A315ZIQ0_SEDFL</name>
<evidence type="ECO:0000259" key="11">
    <source>
        <dbReference type="Pfam" id="PF05193"/>
    </source>
</evidence>
<dbReference type="PROSITE" id="PS00143">
    <property type="entry name" value="INSULINASE"/>
    <property type="match status" value="1"/>
</dbReference>
<evidence type="ECO:0000256" key="1">
    <source>
        <dbReference type="ARBA" id="ARBA00001947"/>
    </source>
</evidence>
<keyword evidence="13" id="KW-1185">Reference proteome</keyword>
<dbReference type="InterPro" id="IPR007863">
    <property type="entry name" value="Peptidase_M16_C"/>
</dbReference>
<feature type="domain" description="Peptidase M16 C-terminal" evidence="11">
    <location>
        <begin position="270"/>
        <end position="440"/>
    </location>
</feature>
<evidence type="ECO:0000256" key="2">
    <source>
        <dbReference type="ARBA" id="ARBA00007261"/>
    </source>
</evidence>
<comment type="caution">
    <text evidence="12">The sequence shown here is derived from an EMBL/GenBank/DDBJ whole genome shotgun (WGS) entry which is preliminary data.</text>
</comment>
<dbReference type="SUPFAM" id="SSF63411">
    <property type="entry name" value="LuxS/MPP-like metallohydrolase"/>
    <property type="match status" value="4"/>
</dbReference>
<evidence type="ECO:0000256" key="6">
    <source>
        <dbReference type="ARBA" id="ARBA00022833"/>
    </source>
</evidence>
<dbReference type="PROSITE" id="PS51257">
    <property type="entry name" value="PROKAR_LIPOPROTEIN"/>
    <property type="match status" value="1"/>
</dbReference>
<dbReference type="Proteomes" id="UP000245535">
    <property type="component" value="Unassembled WGS sequence"/>
</dbReference>
<dbReference type="InterPro" id="IPR011249">
    <property type="entry name" value="Metalloenz_LuxS/M16"/>
</dbReference>
<dbReference type="OrthoDB" id="9811314at2"/>
<evidence type="ECO:0000313" key="12">
    <source>
        <dbReference type="EMBL" id="PWJ44698.1"/>
    </source>
</evidence>
<accession>A0A315ZIQ0</accession>
<dbReference type="RefSeq" id="WP_109616172.1">
    <property type="nucleotide sequence ID" value="NZ_QGDO01000001.1"/>
</dbReference>
<feature type="signal peptide" evidence="9">
    <location>
        <begin position="1"/>
        <end position="22"/>
    </location>
</feature>
<dbReference type="PANTHER" id="PTHR43690:SF17">
    <property type="entry name" value="PROTEIN YHJJ"/>
    <property type="match status" value="1"/>
</dbReference>
<dbReference type="GO" id="GO:0004222">
    <property type="term" value="F:metalloendopeptidase activity"/>
    <property type="evidence" value="ECO:0007669"/>
    <property type="project" value="InterPro"/>
</dbReference>
<evidence type="ECO:0000256" key="4">
    <source>
        <dbReference type="ARBA" id="ARBA00022723"/>
    </source>
</evidence>
<dbReference type="Gene3D" id="3.30.830.10">
    <property type="entry name" value="Metalloenzyme, LuxS/M16 peptidase-like"/>
    <property type="match status" value="4"/>
</dbReference>
<comment type="similarity">
    <text evidence="2 8">Belongs to the peptidase M16 family.</text>
</comment>
<keyword evidence="5" id="KW-0378">Hydrolase</keyword>
<dbReference type="InterPro" id="IPR050626">
    <property type="entry name" value="Peptidase_M16"/>
</dbReference>
<comment type="cofactor">
    <cofactor evidence="1">
        <name>Zn(2+)</name>
        <dbReference type="ChEBI" id="CHEBI:29105"/>
    </cofactor>
</comment>
<keyword evidence="9" id="KW-0732">Signal</keyword>
<reference evidence="12 13" key="1">
    <citation type="submission" date="2018-03" db="EMBL/GenBank/DDBJ databases">
        <title>Genomic Encyclopedia of Archaeal and Bacterial Type Strains, Phase II (KMG-II): from individual species to whole genera.</title>
        <authorList>
            <person name="Goeker M."/>
        </authorList>
    </citation>
    <scope>NUCLEOTIDE SEQUENCE [LARGE SCALE GENOMIC DNA]</scope>
    <source>
        <strain evidence="12 13">DSM 28229</strain>
    </source>
</reference>
<keyword evidence="6" id="KW-0862">Zinc</keyword>
<dbReference type="InterPro" id="IPR011765">
    <property type="entry name" value="Pept_M16_N"/>
</dbReference>
<sequence length="994" mass="113613">MKKITLLLIAMMSMFFVGCDKATTSDSVSSFETKTATDVNGYSYEYVTNDPLKARIYTLENGLKVYLSQYNASPRIQTYIAVKAGGKYDPVDATGLAHYLEHMMFKGTSKFGTQDWEKEKVFLDSIEQMFETYRTIKDPAKRKEYYSKIDKVSNEASNYAIANEYDKLVSNFGAKGTNAYTTEDRTVYVNDIPSNELNKWLELESERFSMIVNRLFHTELEAVYEEKNRSLDNDYWKVYEGLAKKMFPDHKYGTQTVIGTIDHLKNPSITKIRAYFDKYYIPNNVAICLSGDLDYESTIQQIDTYFGKWEKKELTPYKIQPSAPLASNQEIEVFGPNAEFVTLGYKFPGNMSEERVTAKLCDMILSNATAGLIDLNLKQSQKVIDPSCYIWDSNDHSVHVFSGTPREGQSLEEVKDLLVEQIEKVKKGEFEDWLIDAIVNDFKISKLRELENNGSRAHLFVDAFTNDLAWSDYIDDINQMKSLSKQDVIDFANKYYTNHVVAYKRTGEDPNKQKVEKPEITQVQLNRDKESAYLKTLINKPAEQLKPVFLNYKEDVAVSNVREEIPVWSKKNDENDLFKLYYQIDRGSNNNPTLKIAVEYLEYLGIPGMSSADLKKEFYKLGCNFNVYAGDDKVYISLNGLDENMEAAVSLFEKLINEAVGDEEALRQMVSGIIKKREDTQKDKRSILFTGLNSYAKYGSHSPLTNVLSNEQLKSLKAEELTDILHKLTSMEHKVLYYGPRQQNELVGVLKDLHKVPTDVASLPERKVFPTLDMASPRVFWVDYDMVQAEVIFLAKAEGYDPKREAAAALFNEYFGGSMSSIVFTEMRESKALAYSVWSQYAVASEKINNDYMFAYIGTQADKLESAMEGMTSLLENPPKEEKAFEMAKTSLLKKLESERVMRDAVLFNYENALKKGLEKDIRKDIYEAASNMTMDDVMAFHKEFIQGKKYNIAVVGSKDKLKMDVLAKYGEVKQLNVEDLFGFEKGVEVIPSK</sequence>
<protein>
    <submittedName>
        <fullName evidence="12">Putative Zn-dependent peptidase</fullName>
    </submittedName>
</protein>
<evidence type="ECO:0000256" key="7">
    <source>
        <dbReference type="ARBA" id="ARBA00023049"/>
    </source>
</evidence>
<dbReference type="EMBL" id="QGDO01000001">
    <property type="protein sequence ID" value="PWJ44698.1"/>
    <property type="molecule type" value="Genomic_DNA"/>
</dbReference>
<dbReference type="Pfam" id="PF05193">
    <property type="entry name" value="Peptidase_M16_C"/>
    <property type="match status" value="2"/>
</dbReference>
<dbReference type="GO" id="GO:0046872">
    <property type="term" value="F:metal ion binding"/>
    <property type="evidence" value="ECO:0007669"/>
    <property type="project" value="UniProtKB-KW"/>
</dbReference>
<evidence type="ECO:0000259" key="10">
    <source>
        <dbReference type="Pfam" id="PF00675"/>
    </source>
</evidence>
<keyword evidence="3" id="KW-0645">Protease</keyword>
<evidence type="ECO:0000256" key="9">
    <source>
        <dbReference type="SAM" id="SignalP"/>
    </source>
</evidence>
<keyword evidence="4" id="KW-0479">Metal-binding</keyword>
<keyword evidence="7" id="KW-0482">Metalloprotease</keyword>
<evidence type="ECO:0000256" key="5">
    <source>
        <dbReference type="ARBA" id="ARBA00022801"/>
    </source>
</evidence>
<dbReference type="InterPro" id="IPR001431">
    <property type="entry name" value="Pept_M16_Zn_BS"/>
</dbReference>
<feature type="domain" description="Peptidase M16 C-terminal" evidence="11">
    <location>
        <begin position="775"/>
        <end position="891"/>
    </location>
</feature>
<organism evidence="12 13">
    <name type="scientific">Sediminitomix flava</name>
    <dbReference type="NCBI Taxonomy" id="379075"/>
    <lineage>
        <taxon>Bacteria</taxon>
        <taxon>Pseudomonadati</taxon>
        <taxon>Bacteroidota</taxon>
        <taxon>Cytophagia</taxon>
        <taxon>Cytophagales</taxon>
        <taxon>Flammeovirgaceae</taxon>
        <taxon>Sediminitomix</taxon>
    </lineage>
</organism>
<evidence type="ECO:0000256" key="3">
    <source>
        <dbReference type="ARBA" id="ARBA00022670"/>
    </source>
</evidence>
<proteinExistence type="inferred from homology"/>
<dbReference type="AlphaFoldDB" id="A0A315ZIQ0"/>